<comment type="caution">
    <text evidence="2">The sequence shown here is derived from an EMBL/GenBank/DDBJ whole genome shotgun (WGS) entry which is preliminary data.</text>
</comment>
<dbReference type="Gene3D" id="1.25.40.10">
    <property type="entry name" value="Tetratricopeptide repeat domain"/>
    <property type="match status" value="1"/>
</dbReference>
<name>A0AAV4KTJ3_9ACTN</name>
<evidence type="ECO:0000256" key="1">
    <source>
        <dbReference type="SAM" id="MobiDB-lite"/>
    </source>
</evidence>
<sequence>MTGHLRGNGRLTGRPAGEPAAGTTGRVRRIGHIRDIGGAGSAGNAGSVEGAGAARGGDTGGSGSGGAGGLGGRPEVELLWGEPVTAGQLAAAESGYARCGPEERLLWERLSVFEGVFCRDAVREVCASGTLPPTRVQTVLDRLAPLALLPVDDLFDGEEDAPRYWMPLPVRAVGARRLTERGDRPSVVLRHRGWCARLARRAADRWQSGRQLDARDLALRELPDLAAAMDPTTAPLSPGAEAGTSVETAVSLWFLWVACGRVAEGRARLRHALALHPGPPPARALWLAAHLELEAGRPEDADPLLVRAWAAAVRDGDDRCLGLLAQLRGSTALYQGRTRAAAAEFREALALTEVPPDFGPGREMGWAGLALALARTDPEAAQEALDRLPLERAGRWAWAGRDLWADAWAHHARAELLAWDGERERAADHARRALRGHLTLGSAAGASCAAELLAELRIATGRPVAAVHLLGAVDVLRTSAFGDAYRPAASAATARRRSERALREALGGEGLRRAHEEGARLGLFALSEEP</sequence>
<accession>A0AAV4KTJ3</accession>
<feature type="region of interest" description="Disordered" evidence="1">
    <location>
        <begin position="1"/>
        <end position="74"/>
    </location>
</feature>
<organism evidence="2 3">
    <name type="scientific">Streptomyces cinereoruber</name>
    <dbReference type="NCBI Taxonomy" id="67260"/>
    <lineage>
        <taxon>Bacteria</taxon>
        <taxon>Bacillati</taxon>
        <taxon>Actinomycetota</taxon>
        <taxon>Actinomycetes</taxon>
        <taxon>Kitasatosporales</taxon>
        <taxon>Streptomycetaceae</taxon>
        <taxon>Streptomyces</taxon>
    </lineage>
</organism>
<dbReference type="InterPro" id="IPR011990">
    <property type="entry name" value="TPR-like_helical_dom_sf"/>
</dbReference>
<gene>
    <name evidence="2" type="ORF">GCM10010497_55830</name>
</gene>
<evidence type="ECO:0008006" key="4">
    <source>
        <dbReference type="Google" id="ProtNLM"/>
    </source>
</evidence>
<dbReference type="Proteomes" id="UP000642014">
    <property type="component" value="Unassembled WGS sequence"/>
</dbReference>
<protein>
    <recommendedName>
        <fullName evidence="4">Tetratricopeptide repeat protein</fullName>
    </recommendedName>
</protein>
<dbReference type="EMBL" id="BMSJ01000012">
    <property type="protein sequence ID" value="GGR45230.1"/>
    <property type="molecule type" value="Genomic_DNA"/>
</dbReference>
<feature type="compositionally biased region" description="Gly residues" evidence="1">
    <location>
        <begin position="53"/>
        <end position="72"/>
    </location>
</feature>
<dbReference type="GeneID" id="95455324"/>
<evidence type="ECO:0000313" key="3">
    <source>
        <dbReference type="Proteomes" id="UP000642014"/>
    </source>
</evidence>
<reference evidence="2 3" key="1">
    <citation type="journal article" date="2014" name="Int. J. Syst. Evol. Microbiol.">
        <title>Complete genome sequence of Corynebacterium casei LMG S-19264T (=DSM 44701T), isolated from a smear-ripened cheese.</title>
        <authorList>
            <consortium name="US DOE Joint Genome Institute (JGI-PGF)"/>
            <person name="Walter F."/>
            <person name="Albersmeier A."/>
            <person name="Kalinowski J."/>
            <person name="Ruckert C."/>
        </authorList>
    </citation>
    <scope>NUCLEOTIDE SEQUENCE [LARGE SCALE GENOMIC DNA]</scope>
    <source>
        <strain evidence="2 3">JCM 4205</strain>
    </source>
</reference>
<proteinExistence type="predicted"/>
<dbReference type="AlphaFoldDB" id="A0AAV4KTJ3"/>
<dbReference type="RefSeq" id="WP_268934019.1">
    <property type="nucleotide sequence ID" value="NZ_BMSJ01000012.1"/>
</dbReference>
<dbReference type="SUPFAM" id="SSF48452">
    <property type="entry name" value="TPR-like"/>
    <property type="match status" value="1"/>
</dbReference>
<dbReference type="PANTHER" id="PTHR47691">
    <property type="entry name" value="REGULATOR-RELATED"/>
    <property type="match status" value="1"/>
</dbReference>
<dbReference type="PANTHER" id="PTHR47691:SF3">
    <property type="entry name" value="HTH-TYPE TRANSCRIPTIONAL REGULATOR RV0890C-RELATED"/>
    <property type="match status" value="1"/>
</dbReference>
<evidence type="ECO:0000313" key="2">
    <source>
        <dbReference type="EMBL" id="GGR45230.1"/>
    </source>
</evidence>